<dbReference type="OrthoDB" id="2659446at2"/>
<accession>A0A3Q8X3I2</accession>
<reference evidence="2" key="1">
    <citation type="submission" date="2018-12" db="EMBL/GenBank/DDBJ databases">
        <title>Genome sequence of Peanibacillus sp.</title>
        <authorList>
            <person name="Subramani G."/>
            <person name="Srinivasan S."/>
            <person name="Kim M.K."/>
        </authorList>
    </citation>
    <scope>NUCLEOTIDE SEQUENCE [LARGE SCALE GENOMIC DNA]</scope>
    <source>
        <strain evidence="2">18JY67-1</strain>
    </source>
</reference>
<protein>
    <recommendedName>
        <fullName evidence="3">Exosporium protein C</fullName>
    </recommendedName>
</protein>
<sequence>MAIFQLAVAPGAKVDSRFVESVELTVMNESRRTFDILVQVSHNGAPFFESLQELPSGSGAYIPAVPTNYTPFNLLIVTNYFTYDTTTVTLIVRSKGLLLAIFTDKDFDRMP</sequence>
<gene>
    <name evidence="1" type="ORF">EJC50_08115</name>
</gene>
<dbReference type="Proteomes" id="UP000272528">
    <property type="component" value="Chromosome"/>
</dbReference>
<keyword evidence="2" id="KW-1185">Reference proteome</keyword>
<dbReference type="KEGG" id="palb:EJC50_08115"/>
<evidence type="ECO:0008006" key="3">
    <source>
        <dbReference type="Google" id="ProtNLM"/>
    </source>
</evidence>
<evidence type="ECO:0000313" key="2">
    <source>
        <dbReference type="Proteomes" id="UP000272528"/>
    </source>
</evidence>
<name>A0A3Q8X3I2_9BACL</name>
<evidence type="ECO:0000313" key="1">
    <source>
        <dbReference type="EMBL" id="AZN39628.1"/>
    </source>
</evidence>
<organism evidence="1 2">
    <name type="scientific">Paenibacillus albus</name>
    <dbReference type="NCBI Taxonomy" id="2495582"/>
    <lineage>
        <taxon>Bacteria</taxon>
        <taxon>Bacillati</taxon>
        <taxon>Bacillota</taxon>
        <taxon>Bacilli</taxon>
        <taxon>Bacillales</taxon>
        <taxon>Paenibacillaceae</taxon>
        <taxon>Paenibacillus</taxon>
    </lineage>
</organism>
<proteinExistence type="predicted"/>
<dbReference type="AlphaFoldDB" id="A0A3Q8X3I2"/>
<dbReference type="EMBL" id="CP034437">
    <property type="protein sequence ID" value="AZN39628.1"/>
    <property type="molecule type" value="Genomic_DNA"/>
</dbReference>
<dbReference type="RefSeq" id="WP_126014389.1">
    <property type="nucleotide sequence ID" value="NZ_CP034437.1"/>
</dbReference>